<dbReference type="AlphaFoldDB" id="K8DZ36"/>
<dbReference type="RefSeq" id="WP_008411396.1">
    <property type="nucleotide sequence ID" value="NZ_CAOS01000009.1"/>
</dbReference>
<reference evidence="2 3" key="1">
    <citation type="journal article" date="2013" name="Genome Announc.">
        <title>Genome Sequence of the Sulfate-Reducing Bacterium Desulfotomaculum hydrothermale Lam5(T).</title>
        <authorList>
            <person name="Amin O."/>
            <person name="Fardeau M.L."/>
            <person name="Valette O."/>
            <person name="Hirschler-Rea A."/>
            <person name="Barbe V."/>
            <person name="Medigue C."/>
            <person name="Vacherie B."/>
            <person name="Ollivier B."/>
            <person name="Bertin P.N."/>
            <person name="Dolla A."/>
        </authorList>
    </citation>
    <scope>NUCLEOTIDE SEQUENCE [LARGE SCALE GENOMIC DNA]</scope>
    <source>
        <strain evidence="3">Lam5 / DSM 18033</strain>
    </source>
</reference>
<feature type="region of interest" description="Disordered" evidence="1">
    <location>
        <begin position="37"/>
        <end position="58"/>
    </location>
</feature>
<accession>K8DZ36</accession>
<feature type="compositionally biased region" description="Basic and acidic residues" evidence="1">
    <location>
        <begin position="44"/>
        <end position="58"/>
    </location>
</feature>
<name>K8DZ36_9FIRM</name>
<evidence type="ECO:0000313" key="2">
    <source>
        <dbReference type="EMBL" id="CCO08150.1"/>
    </source>
</evidence>
<dbReference type="EMBL" id="CAOS01000009">
    <property type="protein sequence ID" value="CCO08150.1"/>
    <property type="molecule type" value="Genomic_DNA"/>
</dbReference>
<comment type="caution">
    <text evidence="2">The sequence shown here is derived from an EMBL/GenBank/DDBJ whole genome shotgun (WGS) entry which is preliminary data.</text>
</comment>
<organism evidence="2 3">
    <name type="scientific">Desulforamulus hydrothermalis Lam5 = DSM 18033</name>
    <dbReference type="NCBI Taxonomy" id="1121428"/>
    <lineage>
        <taxon>Bacteria</taxon>
        <taxon>Bacillati</taxon>
        <taxon>Bacillota</taxon>
        <taxon>Clostridia</taxon>
        <taxon>Eubacteriales</taxon>
        <taxon>Peptococcaceae</taxon>
        <taxon>Desulforamulus</taxon>
    </lineage>
</organism>
<dbReference type="Gene3D" id="2.40.420.20">
    <property type="match status" value="1"/>
</dbReference>
<proteinExistence type="predicted"/>
<dbReference type="Proteomes" id="UP000009315">
    <property type="component" value="Unassembled WGS sequence"/>
</dbReference>
<evidence type="ECO:0000256" key="1">
    <source>
        <dbReference type="SAM" id="MobiDB-lite"/>
    </source>
</evidence>
<keyword evidence="3" id="KW-1185">Reference proteome</keyword>
<evidence type="ECO:0000313" key="3">
    <source>
        <dbReference type="Proteomes" id="UP000009315"/>
    </source>
</evidence>
<gene>
    <name evidence="2" type="ORF">DESHY_20019</name>
</gene>
<protein>
    <recommendedName>
        <fullName evidence="4">Efflux transporter, RND family, MFP subunit</fullName>
    </recommendedName>
</protein>
<evidence type="ECO:0008006" key="4">
    <source>
        <dbReference type="Google" id="ProtNLM"/>
    </source>
</evidence>
<sequence>MVEKGVAKQRQIKTVKGNELYDVVLAGLQEGEEIVLNPPGTLRDGQKVAAGEKHDQGK</sequence>
<dbReference type="STRING" id="1121428.DESHY_20019"/>